<protein>
    <submittedName>
        <fullName evidence="1">Uncharacterized protein</fullName>
    </submittedName>
</protein>
<name>A0ACC0P651_RHOML</name>
<evidence type="ECO:0000313" key="1">
    <source>
        <dbReference type="EMBL" id="KAI8561153.1"/>
    </source>
</evidence>
<dbReference type="Proteomes" id="UP001062846">
    <property type="component" value="Chromosome 4"/>
</dbReference>
<sequence length="1361" mass="154426">MTKRSRNYVQPGCLSQKKTAYEKIRDKNVEQNAAIFESLGLKSLANGLFGSNSSTKKKSSKLVKSKTGSGNYDGDYEQDEVEEGLSSSDEGGVSSRLQWNKLLLLLGPPYLGLDLGCDHSPPELRRRLRSISEQKMKEAELKEVPITASPPGSKRLPPCKVPPIRILVPITQPIQQVPKRKRSARKSTENQTQPPPETHAREKRKREVQTQPPSPSLEEQQPKRTRKSPRQIPSKTTSHPSLPLTYPIRTRATMEKSKHKDNKGEALTYPQKGKRASTRTRTTRTQTQTQTQTNTKNRSNLQLTVTFLQDLSLRGDHLDLLKKTPFWLIIDAIISQKLDADKCIKSDTVLTKLLAAYNPKTDCFTIAGKNVKLTANHVKLIFGISCGTERFAAKLKTRDQVAFAKRHNIQQRLTTKAISDMLKELAQENKTNIEDVQDVARLVCMFLIVKLFFPTSGITVSWKHVDAMEDLTQMKSYNWAAEIRDELIESIKKSQHSPKDVKCCQLILPYWLCEYTNILEQELSEHQVSRLLKWNISTLEHALQAIPNIVNARKIKVQVAELTETDQEHKLYKMEFPCIQQGGEEGEGEAEGEGEKEGEGEGEEEGEADDEGEEDDEHEDGDDDDDDDDDDGNGDSDGDNDTADDDDDDDSPHDDGARTYSLVNARENDDDGDDDNDSDNAAAAADDSPRDDGAGNYSPVNAEDKDDDNAHAGGHNYLGLEDISQPNQHFQTPQVQNPSQANELEVSKALLHISRNQNPVQRWLSSQDSGSTLVPNTYLPTNAGVFPHLALSPLPAYIHPDQDEPQPNLEFLCSSAVQRVTEPLVEQLQEVNRQQEVIIDTLKEQSKNNEVKMAELLQKIDFLYKEGRNQQGKHKEALLLAIQHIKESHIAISDEKMKMEVEFKEAAAKQEQQLTDARMALIEEKKISLALKETAAKQAHELDDAQMEKMQMELEFKEAAAKQEQQLKDARMALIEEKNISLAEKKAAQKKEHQLQTEKTQLEEEKMVFLKEVEALQQHKQQIERNNAELERENKELKKELQERSKRSPHLEPFSNETEEENIEQQVHSVTQNAQVKPYSTQDTLDFVHTVTQATNRKPPPPSKYRRIKQKTSQGTRKLNVDPIYTYPLLDKRADEEMKMQTDGPTDQKKLKKLNSHHMQVLKLLPQPTLQLIKDMWANTSPNIKTLSSSNSNVAYTGPNSFVMVEDIQEILRDGELGYEIINTYAQLLLEEYDNLPNFCLIESQQKRSYIFSADLMRLAITKYICSEMRVSRLEHFSSTACMCPTPKQQPNSLDCGPIVCYIIQHYINNDVDGIAQSLTKHHVRKIRADITHKILSHKSRSWTLEMHKSEEEARRVHMAS</sequence>
<dbReference type="EMBL" id="CM046391">
    <property type="protein sequence ID" value="KAI8561153.1"/>
    <property type="molecule type" value="Genomic_DNA"/>
</dbReference>
<keyword evidence="2" id="KW-1185">Reference proteome</keyword>
<organism evidence="1 2">
    <name type="scientific">Rhododendron molle</name>
    <name type="common">Chinese azalea</name>
    <name type="synonym">Azalea mollis</name>
    <dbReference type="NCBI Taxonomy" id="49168"/>
    <lineage>
        <taxon>Eukaryota</taxon>
        <taxon>Viridiplantae</taxon>
        <taxon>Streptophyta</taxon>
        <taxon>Embryophyta</taxon>
        <taxon>Tracheophyta</taxon>
        <taxon>Spermatophyta</taxon>
        <taxon>Magnoliopsida</taxon>
        <taxon>eudicotyledons</taxon>
        <taxon>Gunneridae</taxon>
        <taxon>Pentapetalae</taxon>
        <taxon>asterids</taxon>
        <taxon>Ericales</taxon>
        <taxon>Ericaceae</taxon>
        <taxon>Ericoideae</taxon>
        <taxon>Rhodoreae</taxon>
        <taxon>Rhododendron</taxon>
    </lineage>
</organism>
<accession>A0ACC0P651</accession>
<reference evidence="1" key="1">
    <citation type="submission" date="2022-02" db="EMBL/GenBank/DDBJ databases">
        <title>Plant Genome Project.</title>
        <authorList>
            <person name="Zhang R.-G."/>
        </authorList>
    </citation>
    <scope>NUCLEOTIDE SEQUENCE</scope>
    <source>
        <strain evidence="1">AT1</strain>
    </source>
</reference>
<gene>
    <name evidence="1" type="ORF">RHMOL_Rhmol04G0315500</name>
</gene>
<proteinExistence type="predicted"/>
<evidence type="ECO:0000313" key="2">
    <source>
        <dbReference type="Proteomes" id="UP001062846"/>
    </source>
</evidence>
<comment type="caution">
    <text evidence="1">The sequence shown here is derived from an EMBL/GenBank/DDBJ whole genome shotgun (WGS) entry which is preliminary data.</text>
</comment>